<evidence type="ECO:0000256" key="1">
    <source>
        <dbReference type="SAM" id="MobiDB-lite"/>
    </source>
</evidence>
<dbReference type="AlphaFoldDB" id="A0A346XUC1"/>
<sequence>MSAPASAQGRAAGTGGERLGEYTASTPTPPIGLVGHGRRRDVLALEPRG</sequence>
<dbReference type="EMBL" id="CP031165">
    <property type="protein sequence ID" value="AXV05818.1"/>
    <property type="molecule type" value="Genomic_DNA"/>
</dbReference>
<organism evidence="2 3">
    <name type="scientific">Euzebya pacifica</name>
    <dbReference type="NCBI Taxonomy" id="1608957"/>
    <lineage>
        <taxon>Bacteria</taxon>
        <taxon>Bacillati</taxon>
        <taxon>Actinomycetota</taxon>
        <taxon>Nitriliruptoria</taxon>
        <taxon>Euzebyales</taxon>
    </lineage>
</organism>
<keyword evidence="3" id="KW-1185">Reference proteome</keyword>
<dbReference type="KEGG" id="euz:DVS28_a1118"/>
<gene>
    <name evidence="2" type="ORF">DVS28_a1118</name>
</gene>
<evidence type="ECO:0000313" key="2">
    <source>
        <dbReference type="EMBL" id="AXV05818.1"/>
    </source>
</evidence>
<evidence type="ECO:0000313" key="3">
    <source>
        <dbReference type="Proteomes" id="UP000264006"/>
    </source>
</evidence>
<protein>
    <submittedName>
        <fullName evidence="2">Uncharacterized protein</fullName>
    </submittedName>
</protein>
<feature type="compositionally biased region" description="Basic and acidic residues" evidence="1">
    <location>
        <begin position="40"/>
        <end position="49"/>
    </location>
</feature>
<dbReference type="Proteomes" id="UP000264006">
    <property type="component" value="Chromosome"/>
</dbReference>
<proteinExistence type="predicted"/>
<reference evidence="2 3" key="1">
    <citation type="submission" date="2018-09" db="EMBL/GenBank/DDBJ databases">
        <title>Complete genome sequence of Euzebya sp. DY32-46 isolated from seawater of Pacific Ocean.</title>
        <authorList>
            <person name="Xu L."/>
            <person name="Wu Y.-H."/>
            <person name="Xu X.-W."/>
        </authorList>
    </citation>
    <scope>NUCLEOTIDE SEQUENCE [LARGE SCALE GENOMIC DNA]</scope>
    <source>
        <strain evidence="2 3">DY32-46</strain>
    </source>
</reference>
<feature type="region of interest" description="Disordered" evidence="1">
    <location>
        <begin position="1"/>
        <end position="49"/>
    </location>
</feature>
<name>A0A346XUC1_9ACTN</name>
<accession>A0A346XUC1</accession>